<sequence>MAIFQSQTIVFPLSAIQRCSHGS</sequence>
<protein>
    <submittedName>
        <fullName evidence="1">Uncharacterized protein</fullName>
    </submittedName>
</protein>
<gene>
    <name evidence="1" type="ORF">Zm00014a_009304</name>
</gene>
<accession>A0A3L6EN09</accession>
<comment type="caution">
    <text evidence="1">The sequence shown here is derived from an EMBL/GenBank/DDBJ whole genome shotgun (WGS) entry which is preliminary data.</text>
</comment>
<name>A0A3L6EN09_MAIZE</name>
<evidence type="ECO:0000313" key="2">
    <source>
        <dbReference type="Proteomes" id="UP000251960"/>
    </source>
</evidence>
<organism evidence="1 2">
    <name type="scientific">Zea mays</name>
    <name type="common">Maize</name>
    <dbReference type="NCBI Taxonomy" id="4577"/>
    <lineage>
        <taxon>Eukaryota</taxon>
        <taxon>Viridiplantae</taxon>
        <taxon>Streptophyta</taxon>
        <taxon>Embryophyta</taxon>
        <taxon>Tracheophyta</taxon>
        <taxon>Spermatophyta</taxon>
        <taxon>Magnoliopsida</taxon>
        <taxon>Liliopsida</taxon>
        <taxon>Poales</taxon>
        <taxon>Poaceae</taxon>
        <taxon>PACMAD clade</taxon>
        <taxon>Panicoideae</taxon>
        <taxon>Andropogonodae</taxon>
        <taxon>Andropogoneae</taxon>
        <taxon>Tripsacinae</taxon>
        <taxon>Zea</taxon>
    </lineage>
</organism>
<dbReference type="Proteomes" id="UP000251960">
    <property type="component" value="Chromosome 5"/>
</dbReference>
<reference evidence="1 2" key="1">
    <citation type="journal article" date="2018" name="Nat. Genet.">
        <title>Extensive intraspecific gene order and gene structural variations between Mo17 and other maize genomes.</title>
        <authorList>
            <person name="Sun S."/>
            <person name="Zhou Y."/>
            <person name="Chen J."/>
            <person name="Shi J."/>
            <person name="Zhao H."/>
            <person name="Zhao H."/>
            <person name="Song W."/>
            <person name="Zhang M."/>
            <person name="Cui Y."/>
            <person name="Dong X."/>
            <person name="Liu H."/>
            <person name="Ma X."/>
            <person name="Jiao Y."/>
            <person name="Wang B."/>
            <person name="Wei X."/>
            <person name="Stein J.C."/>
            <person name="Glaubitz J.C."/>
            <person name="Lu F."/>
            <person name="Yu G."/>
            <person name="Liang C."/>
            <person name="Fengler K."/>
            <person name="Li B."/>
            <person name="Rafalski A."/>
            <person name="Schnable P.S."/>
            <person name="Ware D.H."/>
            <person name="Buckler E.S."/>
            <person name="Lai J."/>
        </authorList>
    </citation>
    <scope>NUCLEOTIDE SEQUENCE [LARGE SCALE GENOMIC DNA]</scope>
    <source>
        <strain evidence="2">cv. Missouri 17</strain>
        <tissue evidence="1">Seedling</tissue>
    </source>
</reference>
<dbReference type="EMBL" id="NCVQ01000006">
    <property type="protein sequence ID" value="PWZ22255.1"/>
    <property type="molecule type" value="Genomic_DNA"/>
</dbReference>
<dbReference type="AlphaFoldDB" id="A0A3L6EN09"/>
<proteinExistence type="predicted"/>
<evidence type="ECO:0000313" key="1">
    <source>
        <dbReference type="EMBL" id="PWZ22255.1"/>
    </source>
</evidence>